<evidence type="ECO:0000313" key="3">
    <source>
        <dbReference type="Proteomes" id="UP001151760"/>
    </source>
</evidence>
<organism evidence="2 3">
    <name type="scientific">Tanacetum coccineum</name>
    <dbReference type="NCBI Taxonomy" id="301880"/>
    <lineage>
        <taxon>Eukaryota</taxon>
        <taxon>Viridiplantae</taxon>
        <taxon>Streptophyta</taxon>
        <taxon>Embryophyta</taxon>
        <taxon>Tracheophyta</taxon>
        <taxon>Spermatophyta</taxon>
        <taxon>Magnoliopsida</taxon>
        <taxon>eudicotyledons</taxon>
        <taxon>Gunneridae</taxon>
        <taxon>Pentapetalae</taxon>
        <taxon>asterids</taxon>
        <taxon>campanulids</taxon>
        <taxon>Asterales</taxon>
        <taxon>Asteraceae</taxon>
        <taxon>Asteroideae</taxon>
        <taxon>Anthemideae</taxon>
        <taxon>Anthemidinae</taxon>
        <taxon>Tanacetum</taxon>
    </lineage>
</organism>
<keyword evidence="3" id="KW-1185">Reference proteome</keyword>
<dbReference type="Proteomes" id="UP001151760">
    <property type="component" value="Unassembled WGS sequence"/>
</dbReference>
<proteinExistence type="predicted"/>
<comment type="caution">
    <text evidence="2">The sequence shown here is derived from an EMBL/GenBank/DDBJ whole genome shotgun (WGS) entry which is preliminary data.</text>
</comment>
<evidence type="ECO:0000256" key="1">
    <source>
        <dbReference type="SAM" id="Phobius"/>
    </source>
</evidence>
<name>A0ABQ5GDJ4_9ASTR</name>
<reference evidence="2" key="1">
    <citation type="journal article" date="2022" name="Int. J. Mol. Sci.">
        <title>Draft Genome of Tanacetum Coccineum: Genomic Comparison of Closely Related Tanacetum-Family Plants.</title>
        <authorList>
            <person name="Yamashiro T."/>
            <person name="Shiraishi A."/>
            <person name="Nakayama K."/>
            <person name="Satake H."/>
        </authorList>
    </citation>
    <scope>NUCLEOTIDE SEQUENCE</scope>
</reference>
<keyword evidence="1" id="KW-0812">Transmembrane</keyword>
<gene>
    <name evidence="2" type="ORF">Tco_1033012</name>
</gene>
<keyword evidence="1" id="KW-0472">Membrane</keyword>
<dbReference type="EMBL" id="BQNB010018378">
    <property type="protein sequence ID" value="GJT73726.1"/>
    <property type="molecule type" value="Genomic_DNA"/>
</dbReference>
<sequence length="94" mass="10430">MAGVKLRPHKIHLQLELVDAIKDAGNIKVELENNVENFEICTVVSTMNRLTFLDDTFEIIVVVVVVVVVAILVDVVVADVVAVYKICGLKINDW</sequence>
<feature type="transmembrane region" description="Helical" evidence="1">
    <location>
        <begin position="59"/>
        <end position="84"/>
    </location>
</feature>
<evidence type="ECO:0000313" key="2">
    <source>
        <dbReference type="EMBL" id="GJT73726.1"/>
    </source>
</evidence>
<keyword evidence="1" id="KW-1133">Transmembrane helix</keyword>
<protein>
    <submittedName>
        <fullName evidence="2">Uncharacterized protein</fullName>
    </submittedName>
</protein>
<reference evidence="2" key="2">
    <citation type="submission" date="2022-01" db="EMBL/GenBank/DDBJ databases">
        <authorList>
            <person name="Yamashiro T."/>
            <person name="Shiraishi A."/>
            <person name="Satake H."/>
            <person name="Nakayama K."/>
        </authorList>
    </citation>
    <scope>NUCLEOTIDE SEQUENCE</scope>
</reference>
<accession>A0ABQ5GDJ4</accession>